<evidence type="ECO:0000256" key="1">
    <source>
        <dbReference type="SAM" id="SignalP"/>
    </source>
</evidence>
<feature type="chain" id="PRO_5041944456" evidence="1">
    <location>
        <begin position="20"/>
        <end position="519"/>
    </location>
</feature>
<proteinExistence type="predicted"/>
<reference evidence="2" key="1">
    <citation type="submission" date="2023-03" db="EMBL/GenBank/DDBJ databases">
        <title>Massive genome expansion in bonnet fungi (Mycena s.s.) driven by repeated elements and novel gene families across ecological guilds.</title>
        <authorList>
            <consortium name="Lawrence Berkeley National Laboratory"/>
            <person name="Harder C.B."/>
            <person name="Miyauchi S."/>
            <person name="Viragh M."/>
            <person name="Kuo A."/>
            <person name="Thoen E."/>
            <person name="Andreopoulos B."/>
            <person name="Lu D."/>
            <person name="Skrede I."/>
            <person name="Drula E."/>
            <person name="Henrissat B."/>
            <person name="Morin E."/>
            <person name="Kohler A."/>
            <person name="Barry K."/>
            <person name="LaButti K."/>
            <person name="Morin E."/>
            <person name="Salamov A."/>
            <person name="Lipzen A."/>
            <person name="Mereny Z."/>
            <person name="Hegedus B."/>
            <person name="Baldrian P."/>
            <person name="Stursova M."/>
            <person name="Weitz H."/>
            <person name="Taylor A."/>
            <person name="Grigoriev I.V."/>
            <person name="Nagy L.G."/>
            <person name="Martin F."/>
            <person name="Kauserud H."/>
        </authorList>
    </citation>
    <scope>NUCLEOTIDE SEQUENCE</scope>
    <source>
        <strain evidence="2">CBHHK182m</strain>
    </source>
</reference>
<accession>A0AAD7JWB3</accession>
<feature type="signal peptide" evidence="1">
    <location>
        <begin position="1"/>
        <end position="19"/>
    </location>
</feature>
<name>A0AAD7JWB3_9AGAR</name>
<comment type="caution">
    <text evidence="2">The sequence shown here is derived from an EMBL/GenBank/DDBJ whole genome shotgun (WGS) entry which is preliminary data.</text>
</comment>
<dbReference type="Proteomes" id="UP001215598">
    <property type="component" value="Unassembled WGS sequence"/>
</dbReference>
<gene>
    <name evidence="2" type="ORF">B0H16DRAFT_1685941</name>
</gene>
<dbReference type="AlphaFoldDB" id="A0AAD7JWB3"/>
<dbReference type="EMBL" id="JARKIB010000016">
    <property type="protein sequence ID" value="KAJ7770766.1"/>
    <property type="molecule type" value="Genomic_DNA"/>
</dbReference>
<organism evidence="2 3">
    <name type="scientific">Mycena metata</name>
    <dbReference type="NCBI Taxonomy" id="1033252"/>
    <lineage>
        <taxon>Eukaryota</taxon>
        <taxon>Fungi</taxon>
        <taxon>Dikarya</taxon>
        <taxon>Basidiomycota</taxon>
        <taxon>Agaricomycotina</taxon>
        <taxon>Agaricomycetes</taxon>
        <taxon>Agaricomycetidae</taxon>
        <taxon>Agaricales</taxon>
        <taxon>Marasmiineae</taxon>
        <taxon>Mycenaceae</taxon>
        <taxon>Mycena</taxon>
    </lineage>
</organism>
<protein>
    <submittedName>
        <fullName evidence="2">Uncharacterized protein</fullName>
    </submittedName>
</protein>
<keyword evidence="1" id="KW-0732">Signal</keyword>
<sequence>MLFGALTLFFLPFFSGAYAANDWSVACKGECSYDIIDPARRANMKISGASSAVSDITPAGGWTILTCDAGKLVQDIRLVCHASGCEHLFEGQGAVDTLVRLPETCGSGAFARVAKIQVDNNQSLPSNIKSTLTQAGNVTSTVFILSVDVDFAAVNVSKTGPVSLSIEGYNFPVDNLNNSTSKRGLKTRNWTEFNSTDSVDLPSLKVDQTFPVLSASVDCNDFSASVSASFETKIDATVSIGLVVVGTVIPPAITEIAVFGGLVGDVLATLQLSASATGTVSTGEVSLYSVALGGIDFPGILSLGPTFTIYGDVRATLDATLDLAVDLAYSVTAKGYYPPATQTSLGSSTAANSTLTLSVLPDVTTTGHINASITPQLALGLTAFTDVKADVSLNFAGSLSSRLSLDASANATVGNSGKAATGSADGCFGIDAALSVYLAADGDLFGLIENSTTYQIYYNKWDLYKQCFTASGSTKRALPEAVVQRRDNSDSGLTCPASSSVTSLEQIIDQIIDAMEAAV</sequence>
<evidence type="ECO:0000313" key="2">
    <source>
        <dbReference type="EMBL" id="KAJ7770766.1"/>
    </source>
</evidence>
<keyword evidence="3" id="KW-1185">Reference proteome</keyword>
<evidence type="ECO:0000313" key="3">
    <source>
        <dbReference type="Proteomes" id="UP001215598"/>
    </source>
</evidence>